<comment type="catalytic activity">
    <reaction evidence="5">
        <text>glucuronate acceptor + UDP-alpha-D-glucuronate = acceptor beta-D-glucuronoside + UDP + H(+)</text>
        <dbReference type="Rhea" id="RHEA:21032"/>
        <dbReference type="ChEBI" id="CHEBI:15378"/>
        <dbReference type="ChEBI" id="CHEBI:58052"/>
        <dbReference type="ChEBI" id="CHEBI:58223"/>
        <dbReference type="ChEBI" id="CHEBI:132367"/>
        <dbReference type="ChEBI" id="CHEBI:132368"/>
        <dbReference type="EC" id="2.4.1.17"/>
    </reaction>
</comment>
<dbReference type="WBParaSite" id="PTRK_0000449100.1">
    <property type="protein sequence ID" value="PTRK_0000449100.1"/>
    <property type="gene ID" value="PTRK_0000449100"/>
</dbReference>
<protein>
    <recommendedName>
        <fullName evidence="2">glucuronosyltransferase</fullName>
        <ecNumber evidence="2">2.4.1.17</ecNumber>
    </recommendedName>
</protein>
<organism evidence="8 9">
    <name type="scientific">Parastrongyloides trichosuri</name>
    <name type="common">Possum-specific nematode worm</name>
    <dbReference type="NCBI Taxonomy" id="131310"/>
    <lineage>
        <taxon>Eukaryota</taxon>
        <taxon>Metazoa</taxon>
        <taxon>Ecdysozoa</taxon>
        <taxon>Nematoda</taxon>
        <taxon>Chromadorea</taxon>
        <taxon>Rhabditida</taxon>
        <taxon>Tylenchina</taxon>
        <taxon>Panagrolaimomorpha</taxon>
        <taxon>Strongyloidoidea</taxon>
        <taxon>Strongyloididae</taxon>
        <taxon>Parastrongyloides</taxon>
    </lineage>
</organism>
<feature type="signal peptide" evidence="7">
    <location>
        <begin position="1"/>
        <end position="17"/>
    </location>
</feature>
<dbReference type="Proteomes" id="UP000038045">
    <property type="component" value="Unplaced"/>
</dbReference>
<keyword evidence="6" id="KW-0472">Membrane</keyword>
<evidence type="ECO:0000256" key="2">
    <source>
        <dbReference type="ARBA" id="ARBA00012544"/>
    </source>
</evidence>
<dbReference type="GO" id="GO:0015020">
    <property type="term" value="F:glucuronosyltransferase activity"/>
    <property type="evidence" value="ECO:0007669"/>
    <property type="project" value="UniProtKB-EC"/>
</dbReference>
<keyword evidence="7" id="KW-0732">Signal</keyword>
<keyword evidence="8" id="KW-1185">Reference proteome</keyword>
<evidence type="ECO:0000313" key="8">
    <source>
        <dbReference type="Proteomes" id="UP000038045"/>
    </source>
</evidence>
<dbReference type="EC" id="2.4.1.17" evidence="2"/>
<dbReference type="Gene3D" id="3.40.50.2000">
    <property type="entry name" value="Glycogen Phosphorylase B"/>
    <property type="match status" value="1"/>
</dbReference>
<dbReference type="PANTHER" id="PTHR48043:SF145">
    <property type="entry name" value="FI06409P-RELATED"/>
    <property type="match status" value="1"/>
</dbReference>
<keyword evidence="3" id="KW-0328">Glycosyltransferase</keyword>
<dbReference type="InterPro" id="IPR002213">
    <property type="entry name" value="UDP_glucos_trans"/>
</dbReference>
<dbReference type="InterPro" id="IPR050271">
    <property type="entry name" value="UDP-glycosyltransferase"/>
</dbReference>
<evidence type="ECO:0000256" key="7">
    <source>
        <dbReference type="SAM" id="SignalP"/>
    </source>
</evidence>
<proteinExistence type="inferred from homology"/>
<dbReference type="PANTHER" id="PTHR48043">
    <property type="entry name" value="EG:EG0003.4 PROTEIN-RELATED"/>
    <property type="match status" value="1"/>
</dbReference>
<feature type="chain" id="PRO_5005891384" description="glucuronosyltransferase" evidence="7">
    <location>
        <begin position="18"/>
        <end position="535"/>
    </location>
</feature>
<dbReference type="CDD" id="cd03784">
    <property type="entry name" value="GT1_Gtf-like"/>
    <property type="match status" value="1"/>
</dbReference>
<sequence>MIWKLFLLLIFLTNVYSYKVAVFSPDISSSQFIWNKRVCEKLAEAGHDVTMIEMIFMNKTINKPPINKLVKTYTVLGNMDADVVKIDKEMGSAMFGDMSFFNEKTRNMFATMTTNSIISCEYFISNKEFMDFMVNEKFDIAFAHILDYCTIGIIHYAKIPSWIWMSSGALIDFMAYDLGVPSPSSYVSPMIADMGDQLNFIERVKSFIGHTIFPYVYHHMLITDKETEIFRRIISPDFPNLLDLSQKCPLAMINSNELYDFPRPTLHKIINIGGLGMSKKDAKPLEGIFKKASEGNKVKGIIVFSFGSIANATLMPIEWKEAFMKAFSQFPEYEFFCRYDGKDLEEQRPKNVHLLKWLPQSDLIQHPKTKLIITHGGYNSLQETILAGIPIICVPLFGDQPRNAKLAVKNGIGLSISKSDINQENIYNSIRTIIHDDSYSKKVKRLQRMILKRPVSSEDLLIKWTEFVAEFKTLENMIPYGTKLGFIQYYQIDVVIFLLTIILLVLFIILFSLKKLVSCVVKRFCKCPDKKQKKE</sequence>
<reference evidence="9" key="1">
    <citation type="submission" date="2017-02" db="UniProtKB">
        <authorList>
            <consortium name="WormBaseParasite"/>
        </authorList>
    </citation>
    <scope>IDENTIFICATION</scope>
</reference>
<keyword evidence="4" id="KW-0808">Transferase</keyword>
<evidence type="ECO:0000256" key="5">
    <source>
        <dbReference type="ARBA" id="ARBA00047475"/>
    </source>
</evidence>
<comment type="similarity">
    <text evidence="1">Belongs to the UDP-glycosyltransferase family.</text>
</comment>
<dbReference type="Pfam" id="PF00201">
    <property type="entry name" value="UDPGT"/>
    <property type="match status" value="1"/>
</dbReference>
<evidence type="ECO:0000256" key="4">
    <source>
        <dbReference type="ARBA" id="ARBA00022679"/>
    </source>
</evidence>
<keyword evidence="6" id="KW-1133">Transmembrane helix</keyword>
<feature type="transmembrane region" description="Helical" evidence="6">
    <location>
        <begin position="494"/>
        <end position="513"/>
    </location>
</feature>
<accession>A0A0N4ZAL3</accession>
<evidence type="ECO:0000313" key="9">
    <source>
        <dbReference type="WBParaSite" id="PTRK_0000449100.1"/>
    </source>
</evidence>
<evidence type="ECO:0000256" key="3">
    <source>
        <dbReference type="ARBA" id="ARBA00022676"/>
    </source>
</evidence>
<evidence type="ECO:0000256" key="6">
    <source>
        <dbReference type="SAM" id="Phobius"/>
    </source>
</evidence>
<dbReference type="AlphaFoldDB" id="A0A0N4ZAL3"/>
<name>A0A0N4ZAL3_PARTI</name>
<keyword evidence="6" id="KW-0812">Transmembrane</keyword>
<dbReference type="STRING" id="131310.A0A0N4ZAL3"/>
<evidence type="ECO:0000256" key="1">
    <source>
        <dbReference type="ARBA" id="ARBA00009995"/>
    </source>
</evidence>
<dbReference type="FunFam" id="3.40.50.2000:FF:000021">
    <property type="entry name" value="UDP-glucuronosyltransferase"/>
    <property type="match status" value="1"/>
</dbReference>
<dbReference type="SUPFAM" id="SSF53756">
    <property type="entry name" value="UDP-Glycosyltransferase/glycogen phosphorylase"/>
    <property type="match status" value="1"/>
</dbReference>